<dbReference type="OrthoDB" id="2576580at2759"/>
<keyword evidence="6" id="KW-1185">Reference proteome</keyword>
<evidence type="ECO:0000313" key="5">
    <source>
        <dbReference type="EMBL" id="ETW76099.1"/>
    </source>
</evidence>
<feature type="region of interest" description="Disordered" evidence="2">
    <location>
        <begin position="131"/>
        <end position="172"/>
    </location>
</feature>
<keyword evidence="1 3" id="KW-0732">Signal</keyword>
<evidence type="ECO:0000256" key="3">
    <source>
        <dbReference type="SAM" id="SignalP"/>
    </source>
</evidence>
<name>W4JRK8_HETIT</name>
<dbReference type="KEGG" id="hir:HETIRDRAFT_481612"/>
<sequence length="195" mass="19477">MFFSRVASFAALSALVGSVAAEFSVLSPGGPNLWWVAQSQNTLVWSCTDNPPATTFQVLLANTNVDILVAPSAIISTVNNADCSHTITQQQTNLIPATNYTIILADIVNQTHVYATSQPFEVKALGASYPPASATPSDSGSSASASATASGSASGSTASSTSSASSSQSSSGAEGLHASVGAGVLALVGAAFGLF</sequence>
<feature type="chain" id="PRO_5004844920" description="Yeast cell wall synthesis Kre9/Knh1-like N-terminal domain-containing protein" evidence="3">
    <location>
        <begin position="22"/>
        <end position="195"/>
    </location>
</feature>
<evidence type="ECO:0000256" key="1">
    <source>
        <dbReference type="ARBA" id="ARBA00022729"/>
    </source>
</evidence>
<evidence type="ECO:0000313" key="6">
    <source>
        <dbReference type="Proteomes" id="UP000030671"/>
    </source>
</evidence>
<proteinExistence type="predicted"/>
<dbReference type="Pfam" id="PF10342">
    <property type="entry name" value="Kre9_KNH"/>
    <property type="match status" value="1"/>
</dbReference>
<gene>
    <name evidence="5" type="ORF">HETIRDRAFT_481612</name>
</gene>
<feature type="compositionally biased region" description="Low complexity" evidence="2">
    <location>
        <begin position="132"/>
        <end position="172"/>
    </location>
</feature>
<reference evidence="5 6" key="1">
    <citation type="journal article" date="2012" name="New Phytol.">
        <title>Insight into trade-off between wood decay and parasitism from the genome of a fungal forest pathogen.</title>
        <authorList>
            <person name="Olson A."/>
            <person name="Aerts A."/>
            <person name="Asiegbu F."/>
            <person name="Belbahri L."/>
            <person name="Bouzid O."/>
            <person name="Broberg A."/>
            <person name="Canback B."/>
            <person name="Coutinho P.M."/>
            <person name="Cullen D."/>
            <person name="Dalman K."/>
            <person name="Deflorio G."/>
            <person name="van Diepen L.T."/>
            <person name="Dunand C."/>
            <person name="Duplessis S."/>
            <person name="Durling M."/>
            <person name="Gonthier P."/>
            <person name="Grimwood J."/>
            <person name="Fossdal C.G."/>
            <person name="Hansson D."/>
            <person name="Henrissat B."/>
            <person name="Hietala A."/>
            <person name="Himmelstrand K."/>
            <person name="Hoffmeister D."/>
            <person name="Hogberg N."/>
            <person name="James T.Y."/>
            <person name="Karlsson M."/>
            <person name="Kohler A."/>
            <person name="Kues U."/>
            <person name="Lee Y.H."/>
            <person name="Lin Y.C."/>
            <person name="Lind M."/>
            <person name="Lindquist E."/>
            <person name="Lombard V."/>
            <person name="Lucas S."/>
            <person name="Lunden K."/>
            <person name="Morin E."/>
            <person name="Murat C."/>
            <person name="Park J."/>
            <person name="Raffaello T."/>
            <person name="Rouze P."/>
            <person name="Salamov A."/>
            <person name="Schmutz J."/>
            <person name="Solheim H."/>
            <person name="Stahlberg J."/>
            <person name="Velez H."/>
            <person name="de Vries R.P."/>
            <person name="Wiebenga A."/>
            <person name="Woodward S."/>
            <person name="Yakovlev I."/>
            <person name="Garbelotto M."/>
            <person name="Martin F."/>
            <person name="Grigoriev I.V."/>
            <person name="Stenlid J."/>
        </authorList>
    </citation>
    <scope>NUCLEOTIDE SEQUENCE [LARGE SCALE GENOMIC DNA]</scope>
    <source>
        <strain evidence="5 6">TC 32-1</strain>
    </source>
</reference>
<dbReference type="HOGENOM" id="CLU_099094_1_0_1"/>
<dbReference type="AlphaFoldDB" id="W4JRK8"/>
<dbReference type="RefSeq" id="XP_009552319.1">
    <property type="nucleotide sequence ID" value="XM_009554024.1"/>
</dbReference>
<dbReference type="InParanoid" id="W4JRK8"/>
<evidence type="ECO:0000259" key="4">
    <source>
        <dbReference type="Pfam" id="PF10342"/>
    </source>
</evidence>
<organism evidence="5 6">
    <name type="scientific">Heterobasidion irregulare (strain TC 32-1)</name>
    <dbReference type="NCBI Taxonomy" id="747525"/>
    <lineage>
        <taxon>Eukaryota</taxon>
        <taxon>Fungi</taxon>
        <taxon>Dikarya</taxon>
        <taxon>Basidiomycota</taxon>
        <taxon>Agaricomycotina</taxon>
        <taxon>Agaricomycetes</taxon>
        <taxon>Russulales</taxon>
        <taxon>Bondarzewiaceae</taxon>
        <taxon>Heterobasidion</taxon>
        <taxon>Heterobasidion annosum species complex</taxon>
    </lineage>
</organism>
<evidence type="ECO:0000256" key="2">
    <source>
        <dbReference type="SAM" id="MobiDB-lite"/>
    </source>
</evidence>
<dbReference type="eggNOG" id="ENOG502SF7M">
    <property type="taxonomic scope" value="Eukaryota"/>
</dbReference>
<feature type="domain" description="Yeast cell wall synthesis Kre9/Knh1-like N-terminal" evidence="4">
    <location>
        <begin position="35"/>
        <end position="122"/>
    </location>
</feature>
<feature type="signal peptide" evidence="3">
    <location>
        <begin position="1"/>
        <end position="21"/>
    </location>
</feature>
<dbReference type="EMBL" id="KI925465">
    <property type="protein sequence ID" value="ETW76099.1"/>
    <property type="molecule type" value="Genomic_DNA"/>
</dbReference>
<dbReference type="InterPro" id="IPR018466">
    <property type="entry name" value="Kre9/Knh1-like_N"/>
</dbReference>
<protein>
    <recommendedName>
        <fullName evidence="4">Yeast cell wall synthesis Kre9/Knh1-like N-terminal domain-containing protein</fullName>
    </recommendedName>
</protein>
<dbReference type="Proteomes" id="UP000030671">
    <property type="component" value="Unassembled WGS sequence"/>
</dbReference>
<dbReference type="GeneID" id="20677979"/>
<accession>W4JRK8</accession>